<accession>A0A514TUX9</accession>
<reference evidence="1" key="1">
    <citation type="submission" date="2019-06" db="EMBL/GenBank/DDBJ databases">
        <title>Complete genome sequence of Aeromonas hydrophila bacteriophage PS1.</title>
        <authorList>
            <person name="Rai S."/>
            <person name="Tyagi A."/>
            <person name="Kumar N."/>
            <person name="Singh N."/>
        </authorList>
    </citation>
    <scope>NUCLEOTIDE SEQUENCE [LARGE SCALE GENOMIC DNA]</scope>
</reference>
<evidence type="ECO:0000313" key="1">
    <source>
        <dbReference type="EMBL" id="QDJ96825.1"/>
    </source>
</evidence>
<dbReference type="EMBL" id="MN032614">
    <property type="protein sequence ID" value="QDJ96825.1"/>
    <property type="molecule type" value="Genomic_DNA"/>
</dbReference>
<evidence type="ECO:0000313" key="2">
    <source>
        <dbReference type="Proteomes" id="UP000317703"/>
    </source>
</evidence>
<name>A0A514TUX9_9CAUD</name>
<organism evidence="1 2">
    <name type="scientific">Aeromonas phage PS1</name>
    <dbReference type="NCBI Taxonomy" id="2591406"/>
    <lineage>
        <taxon>Viruses</taxon>
        <taxon>Duplodnaviria</taxon>
        <taxon>Heunggongvirae</taxon>
        <taxon>Uroviricota</taxon>
        <taxon>Caudoviricetes</taxon>
        <taxon>Chimalliviridae</taxon>
        <taxon>Ferozepurvirus</taxon>
        <taxon>Ferozepurvirus PS1</taxon>
    </lineage>
</organism>
<proteinExistence type="predicted"/>
<dbReference type="Proteomes" id="UP000317703">
    <property type="component" value="Segment"/>
</dbReference>
<gene>
    <name evidence="1" type="ORF">PS1_0066</name>
</gene>
<keyword evidence="2" id="KW-1185">Reference proteome</keyword>
<protein>
    <submittedName>
        <fullName evidence="1">Uncharacterized protein</fullName>
    </submittedName>
</protein>
<sequence>MQLVNAQVGLTNLYPDQVIRNPAVNMDNQVIDTLVSENLQGGVNERSLLTAAALSGGLNAQATGFATIQNGWNDSKGLMKLDFIVQESPVAVQYMHVIGYIHNNNSQGLDLNAIFVPQFSWKSEERMVGSGLLDTPTTIKRTIGQRTDYLMNDGSASDQMVTMRPGDVVEYALNNATQQSIIDQMEAEGLEGMTPVGTVAGSNISRVGAIASKRGNLNPAGYAADILGAGLSVQRGQRVYQGGTEMDGVIQGHGEGLFGELANSAHQVGGTEPAIMRDNFFAEMSSMLGNVRMAGFTGYTINDLLMVFDNLNEVLDLTLFDAEQYRVDDLSLSCESMGTSQLAEFVSHEIMMNVMDLLIKYGLTTISFRGSNCDNFGGDGGLSNIVILPYNVTSLTDNDFDMGSKAEAFVTALTNQIFTKLNGISINQLTPIRFDVHAELFGTTTINMCVVTEDNISTGFSMNDAGSVSGMQSRTFPTFAINNASSILGNDSTAIQMGANFYSNINEYFTGY</sequence>